<evidence type="ECO:0000313" key="4">
    <source>
        <dbReference type="Proteomes" id="UP000192756"/>
    </source>
</evidence>
<feature type="chain" id="PRO_5012732342" evidence="1">
    <location>
        <begin position="20"/>
        <end position="500"/>
    </location>
</feature>
<dbReference type="GO" id="GO:0016491">
    <property type="term" value="F:oxidoreductase activity"/>
    <property type="evidence" value="ECO:0007669"/>
    <property type="project" value="InterPro"/>
</dbReference>
<evidence type="ECO:0000256" key="1">
    <source>
        <dbReference type="SAM" id="SignalP"/>
    </source>
</evidence>
<evidence type="ECO:0000313" key="3">
    <source>
        <dbReference type="EMBL" id="SMC88662.1"/>
    </source>
</evidence>
<keyword evidence="1" id="KW-0732">Signal</keyword>
<dbReference type="InterPro" id="IPR050553">
    <property type="entry name" value="Thioredoxin_ResA/DsbE_sf"/>
</dbReference>
<accession>A0A1W2CUU2</accession>
<feature type="signal peptide" evidence="1">
    <location>
        <begin position="1"/>
        <end position="19"/>
    </location>
</feature>
<dbReference type="RefSeq" id="WP_084240012.1">
    <property type="nucleotide sequence ID" value="NZ_FWXT01000002.1"/>
</dbReference>
<dbReference type="GO" id="GO:0016209">
    <property type="term" value="F:antioxidant activity"/>
    <property type="evidence" value="ECO:0007669"/>
    <property type="project" value="InterPro"/>
</dbReference>
<dbReference type="STRING" id="151894.SAMN04488524_3216"/>
<dbReference type="Pfam" id="PF00578">
    <property type="entry name" value="AhpC-TSA"/>
    <property type="match status" value="1"/>
</dbReference>
<name>A0A1W2CUU2_9SPHI</name>
<dbReference type="GO" id="GO:0016853">
    <property type="term" value="F:isomerase activity"/>
    <property type="evidence" value="ECO:0007669"/>
    <property type="project" value="UniProtKB-KW"/>
</dbReference>
<dbReference type="CDD" id="cd02966">
    <property type="entry name" value="TlpA_like_family"/>
    <property type="match status" value="1"/>
</dbReference>
<organism evidence="3 4">
    <name type="scientific">Pedobacter africanus</name>
    <dbReference type="NCBI Taxonomy" id="151894"/>
    <lineage>
        <taxon>Bacteria</taxon>
        <taxon>Pseudomonadati</taxon>
        <taxon>Bacteroidota</taxon>
        <taxon>Sphingobacteriia</taxon>
        <taxon>Sphingobacteriales</taxon>
        <taxon>Sphingobacteriaceae</taxon>
        <taxon>Pedobacter</taxon>
    </lineage>
</organism>
<keyword evidence="3" id="KW-0413">Isomerase</keyword>
<keyword evidence="4" id="KW-1185">Reference proteome</keyword>
<dbReference type="InterPro" id="IPR036249">
    <property type="entry name" value="Thioredoxin-like_sf"/>
</dbReference>
<reference evidence="4" key="1">
    <citation type="submission" date="2017-04" db="EMBL/GenBank/DDBJ databases">
        <authorList>
            <person name="Varghese N."/>
            <person name="Submissions S."/>
        </authorList>
    </citation>
    <scope>NUCLEOTIDE SEQUENCE [LARGE SCALE GENOMIC DNA]</scope>
    <source>
        <strain evidence="4">DSM 12126</strain>
    </source>
</reference>
<proteinExistence type="predicted"/>
<dbReference type="AlphaFoldDB" id="A0A1W2CUU2"/>
<dbReference type="InterPro" id="IPR013766">
    <property type="entry name" value="Thioredoxin_domain"/>
</dbReference>
<dbReference type="OrthoDB" id="1118217at2"/>
<dbReference type="Gene3D" id="3.40.30.10">
    <property type="entry name" value="Glutaredoxin"/>
    <property type="match status" value="1"/>
</dbReference>
<feature type="domain" description="Thioredoxin" evidence="2">
    <location>
        <begin position="70"/>
        <end position="218"/>
    </location>
</feature>
<dbReference type="PANTHER" id="PTHR42852:SF13">
    <property type="entry name" value="PROTEIN DIPZ"/>
    <property type="match status" value="1"/>
</dbReference>
<gene>
    <name evidence="3" type="ORF">SAMN04488524_3216</name>
</gene>
<dbReference type="InterPro" id="IPR000866">
    <property type="entry name" value="AhpC/TSA"/>
</dbReference>
<dbReference type="PANTHER" id="PTHR42852">
    <property type="entry name" value="THIOL:DISULFIDE INTERCHANGE PROTEIN DSBE"/>
    <property type="match status" value="1"/>
</dbReference>
<dbReference type="SUPFAM" id="SSF52833">
    <property type="entry name" value="Thioredoxin-like"/>
    <property type="match status" value="1"/>
</dbReference>
<evidence type="ECO:0000259" key="2">
    <source>
        <dbReference type="PROSITE" id="PS51352"/>
    </source>
</evidence>
<dbReference type="EMBL" id="FWXT01000002">
    <property type="protein sequence ID" value="SMC88662.1"/>
    <property type="molecule type" value="Genomic_DNA"/>
</dbReference>
<dbReference type="PROSITE" id="PS51352">
    <property type="entry name" value="THIOREDOXIN_2"/>
    <property type="match status" value="1"/>
</dbReference>
<protein>
    <submittedName>
        <fullName evidence="3">Thiol-disulfide isomerase or thioredoxin</fullName>
    </submittedName>
</protein>
<dbReference type="Proteomes" id="UP000192756">
    <property type="component" value="Unassembled WGS sequence"/>
</dbReference>
<sequence length="500" mass="57581">MKLLLLVGLYFLSSTLLFAQESNRAIHVSLNPTPKSIYDSLFYVNDWRKEYARNVNADSLFGKDWMGKILKVGNAVPDLELKMSIKGVVRKLRFSDFRNKILILDFWSTFCSSCIESFPKMKHLQERFGDKIQIVLVNPFETEEQVKARIGKNITKMPDLPLVFGATYLFPYFPMRWVPYHVWIDQKGEVVVLGSNFNTYEKKIDALVKGRKISSWQDECTKPSFNKEISYAKLLGIKPKATSYNSFFTFFNNEYAPKGSTLGSSVVNKIDSTNNARRSTFVNWTIEELYRYAFESMYQNPLNRKIFINPYDSSLLDEVKDSLRYSYRYSQFPVDTTFTKSMFCYEQIVPESISIEQSQHMMAEDLNAYFGKLYGTYGRVEKRIVPAFVIVKTSGNKSRRLFSKTKPYSKEIIKNGQKWVQHRGISFEGALGGVLQIHLLNDRTPLINETGIDGKAKINIELPVKATIVNIKQALKPFGLDIIKRNTEVDLLLISDTKAK</sequence>